<dbReference type="SUPFAM" id="SSF46955">
    <property type="entry name" value="Putative DNA-binding domain"/>
    <property type="match status" value="1"/>
</dbReference>
<keyword evidence="3 6" id="KW-0238">DNA-binding</keyword>
<evidence type="ECO:0000256" key="4">
    <source>
        <dbReference type="ARBA" id="ARBA00023163"/>
    </source>
</evidence>
<dbReference type="PROSITE" id="PS00552">
    <property type="entry name" value="HTH_MERR_1"/>
    <property type="match status" value="1"/>
</dbReference>
<evidence type="ECO:0000256" key="3">
    <source>
        <dbReference type="ARBA" id="ARBA00023125"/>
    </source>
</evidence>
<dbReference type="InterPro" id="IPR047057">
    <property type="entry name" value="MerR_fam"/>
</dbReference>
<proteinExistence type="predicted"/>
<dbReference type="PROSITE" id="PS50937">
    <property type="entry name" value="HTH_MERR_2"/>
    <property type="match status" value="1"/>
</dbReference>
<dbReference type="GO" id="GO:0003677">
    <property type="term" value="F:DNA binding"/>
    <property type="evidence" value="ECO:0007669"/>
    <property type="project" value="UniProtKB-KW"/>
</dbReference>
<name>A0ABS9D8U8_9ALTE</name>
<evidence type="ECO:0000256" key="1">
    <source>
        <dbReference type="ARBA" id="ARBA00022491"/>
    </source>
</evidence>
<keyword evidence="7" id="KW-1185">Reference proteome</keyword>
<dbReference type="PRINTS" id="PR00040">
    <property type="entry name" value="HTHMERR"/>
</dbReference>
<dbReference type="SMART" id="SM00422">
    <property type="entry name" value="HTH_MERR"/>
    <property type="match status" value="1"/>
</dbReference>
<comment type="caution">
    <text evidence="6">The sequence shown here is derived from an EMBL/GenBank/DDBJ whole genome shotgun (WGS) entry which is preliminary data.</text>
</comment>
<dbReference type="RefSeq" id="WP_235312844.1">
    <property type="nucleotide sequence ID" value="NZ_JAKGAS010000006.1"/>
</dbReference>
<keyword evidence="1" id="KW-0678">Repressor</keyword>
<gene>
    <name evidence="6" type="ORF">L0668_11890</name>
</gene>
<evidence type="ECO:0000313" key="6">
    <source>
        <dbReference type="EMBL" id="MCF2948812.1"/>
    </source>
</evidence>
<evidence type="ECO:0000313" key="7">
    <source>
        <dbReference type="Proteomes" id="UP001521137"/>
    </source>
</evidence>
<dbReference type="InterPro" id="IPR009061">
    <property type="entry name" value="DNA-bd_dom_put_sf"/>
</dbReference>
<dbReference type="Pfam" id="PF13411">
    <property type="entry name" value="MerR_1"/>
    <property type="match status" value="1"/>
</dbReference>
<dbReference type="InterPro" id="IPR000551">
    <property type="entry name" value="MerR-type_HTH_dom"/>
</dbReference>
<accession>A0ABS9D8U8</accession>
<keyword evidence="4" id="KW-0804">Transcription</keyword>
<dbReference type="PANTHER" id="PTHR30204">
    <property type="entry name" value="REDOX-CYCLING DRUG-SENSING TRANSCRIPTIONAL ACTIVATOR SOXR"/>
    <property type="match status" value="1"/>
</dbReference>
<keyword evidence="2" id="KW-0805">Transcription regulation</keyword>
<dbReference type="EMBL" id="JAKGAS010000006">
    <property type="protein sequence ID" value="MCF2948812.1"/>
    <property type="molecule type" value="Genomic_DNA"/>
</dbReference>
<evidence type="ECO:0000259" key="5">
    <source>
        <dbReference type="PROSITE" id="PS50937"/>
    </source>
</evidence>
<dbReference type="Proteomes" id="UP001521137">
    <property type="component" value="Unassembled WGS sequence"/>
</dbReference>
<protein>
    <submittedName>
        <fullName evidence="6">MerR family DNA-binding protein</fullName>
    </submittedName>
</protein>
<feature type="domain" description="HTH merR-type" evidence="5">
    <location>
        <begin position="1"/>
        <end position="70"/>
    </location>
</feature>
<dbReference type="Gene3D" id="1.10.1660.10">
    <property type="match status" value="1"/>
</dbReference>
<sequence length="125" mass="14329">MKTIGKLAQSLNLNVETIRFYEREGLITQPTKPISGYRQYDETIAGQLRFITKAKMLGFTLKEIKSLMSMDNDCAKVELLSRQKLAIIREKISDLQRLEKVIVDMTNTCIQNDDPTYCPIIDALK</sequence>
<organism evidence="6 7">
    <name type="scientific">Paraglaciecola algarum</name>
    <dbReference type="NCBI Taxonomy" id="3050085"/>
    <lineage>
        <taxon>Bacteria</taxon>
        <taxon>Pseudomonadati</taxon>
        <taxon>Pseudomonadota</taxon>
        <taxon>Gammaproteobacteria</taxon>
        <taxon>Alteromonadales</taxon>
        <taxon>Alteromonadaceae</taxon>
        <taxon>Paraglaciecola</taxon>
    </lineage>
</organism>
<evidence type="ECO:0000256" key="2">
    <source>
        <dbReference type="ARBA" id="ARBA00023015"/>
    </source>
</evidence>
<reference evidence="6 7" key="1">
    <citation type="submission" date="2022-01" db="EMBL/GenBank/DDBJ databases">
        <title>Paraglaciecola sp. G1-23.</title>
        <authorList>
            <person name="Jin M.S."/>
            <person name="Han D.M."/>
            <person name="Kim H.M."/>
            <person name="Jeon C.O."/>
        </authorList>
    </citation>
    <scope>NUCLEOTIDE SEQUENCE [LARGE SCALE GENOMIC DNA]</scope>
    <source>
        <strain evidence="6 7">G1-23</strain>
    </source>
</reference>
<dbReference type="PANTHER" id="PTHR30204:SF69">
    <property type="entry name" value="MERR-FAMILY TRANSCRIPTIONAL REGULATOR"/>
    <property type="match status" value="1"/>
</dbReference>